<dbReference type="HAMAP" id="MF_00636">
    <property type="entry name" value="RapZ_like"/>
    <property type="match status" value="1"/>
</dbReference>
<dbReference type="Proteomes" id="UP001595556">
    <property type="component" value="Unassembled WGS sequence"/>
</dbReference>
<protein>
    <submittedName>
        <fullName evidence="7">RNase adapter RapZ</fullName>
    </submittedName>
</protein>
<proteinExistence type="inferred from homology"/>
<evidence type="ECO:0000259" key="6">
    <source>
        <dbReference type="Pfam" id="PF22740"/>
    </source>
</evidence>
<accession>A0ABV7H593</accession>
<keyword evidence="8" id="KW-1185">Reference proteome</keyword>
<keyword evidence="1 4" id="KW-0547">Nucleotide-binding</keyword>
<evidence type="ECO:0000256" key="2">
    <source>
        <dbReference type="ARBA" id="ARBA00022840"/>
    </source>
</evidence>
<keyword evidence="2 4" id="KW-0067">ATP-binding</keyword>
<evidence type="ECO:0000256" key="3">
    <source>
        <dbReference type="ARBA" id="ARBA00023134"/>
    </source>
</evidence>
<keyword evidence="3 4" id="KW-0342">GTP-binding</keyword>
<feature type="binding site" evidence="4">
    <location>
        <begin position="57"/>
        <end position="60"/>
    </location>
    <ligand>
        <name>GTP</name>
        <dbReference type="ChEBI" id="CHEBI:37565"/>
    </ligand>
</feature>
<evidence type="ECO:0000256" key="4">
    <source>
        <dbReference type="HAMAP-Rule" id="MF_00636"/>
    </source>
</evidence>
<feature type="binding site" evidence="4">
    <location>
        <begin position="8"/>
        <end position="15"/>
    </location>
    <ligand>
        <name>ATP</name>
        <dbReference type="ChEBI" id="CHEBI:30616"/>
    </ligand>
</feature>
<dbReference type="RefSeq" id="WP_377305497.1">
    <property type="nucleotide sequence ID" value="NZ_CP180191.1"/>
</dbReference>
<comment type="caution">
    <text evidence="7">The sequence shown here is derived from an EMBL/GenBank/DDBJ whole genome shotgun (WGS) entry which is preliminary data.</text>
</comment>
<feature type="domain" description="RapZ-like N-terminal" evidence="5">
    <location>
        <begin position="1"/>
        <end position="164"/>
    </location>
</feature>
<evidence type="ECO:0000259" key="5">
    <source>
        <dbReference type="Pfam" id="PF03668"/>
    </source>
</evidence>
<reference evidence="8" key="1">
    <citation type="journal article" date="2019" name="Int. J. Syst. Evol. Microbiol.">
        <title>The Global Catalogue of Microorganisms (GCM) 10K type strain sequencing project: providing services to taxonomists for standard genome sequencing and annotation.</title>
        <authorList>
            <consortium name="The Broad Institute Genomics Platform"/>
            <consortium name="The Broad Institute Genome Sequencing Center for Infectious Disease"/>
            <person name="Wu L."/>
            <person name="Ma J."/>
        </authorList>
    </citation>
    <scope>NUCLEOTIDE SEQUENCE [LARGE SCALE GENOMIC DNA]</scope>
    <source>
        <strain evidence="8">KCTC 52168</strain>
    </source>
</reference>
<dbReference type="PIRSF" id="PIRSF005052">
    <property type="entry name" value="P-loopkin"/>
    <property type="match status" value="1"/>
</dbReference>
<gene>
    <name evidence="7" type="primary">rapZ</name>
    <name evidence="7" type="ORF">ACFOEN_15565</name>
</gene>
<evidence type="ECO:0000256" key="1">
    <source>
        <dbReference type="ARBA" id="ARBA00022741"/>
    </source>
</evidence>
<dbReference type="SUPFAM" id="SSF52540">
    <property type="entry name" value="P-loop containing nucleoside triphosphate hydrolases"/>
    <property type="match status" value="1"/>
</dbReference>
<dbReference type="InterPro" id="IPR053931">
    <property type="entry name" value="RapZ_C"/>
</dbReference>
<dbReference type="InterPro" id="IPR053930">
    <property type="entry name" value="RapZ-like_N"/>
</dbReference>
<organism evidence="7 8">
    <name type="scientific">Piscinibacterium candidicorallinum</name>
    <dbReference type="NCBI Taxonomy" id="1793872"/>
    <lineage>
        <taxon>Bacteria</taxon>
        <taxon>Pseudomonadati</taxon>
        <taxon>Pseudomonadota</taxon>
        <taxon>Betaproteobacteria</taxon>
        <taxon>Burkholderiales</taxon>
        <taxon>Piscinibacterium</taxon>
    </lineage>
</organism>
<feature type="domain" description="RapZ C-terminal" evidence="6">
    <location>
        <begin position="173"/>
        <end position="289"/>
    </location>
</feature>
<evidence type="ECO:0000313" key="7">
    <source>
        <dbReference type="EMBL" id="MFC3149044.1"/>
    </source>
</evidence>
<dbReference type="PANTHER" id="PTHR30448:SF0">
    <property type="entry name" value="RNASE ADAPTER PROTEIN RAPZ"/>
    <property type="match status" value="1"/>
</dbReference>
<name>A0ABV7H593_9BURK</name>
<evidence type="ECO:0000313" key="8">
    <source>
        <dbReference type="Proteomes" id="UP001595556"/>
    </source>
</evidence>
<dbReference type="Pfam" id="PF22740">
    <property type="entry name" value="PapZ_C"/>
    <property type="match status" value="1"/>
</dbReference>
<dbReference type="NCBIfam" id="NF003828">
    <property type="entry name" value="PRK05416.1"/>
    <property type="match status" value="1"/>
</dbReference>
<dbReference type="EMBL" id="JBHRTI010000010">
    <property type="protein sequence ID" value="MFC3149044.1"/>
    <property type="molecule type" value="Genomic_DNA"/>
</dbReference>
<dbReference type="InterPro" id="IPR005337">
    <property type="entry name" value="RapZ-like"/>
</dbReference>
<dbReference type="PANTHER" id="PTHR30448">
    <property type="entry name" value="RNASE ADAPTER PROTEIN RAPZ"/>
    <property type="match status" value="1"/>
</dbReference>
<dbReference type="Pfam" id="PF03668">
    <property type="entry name" value="RapZ-like_N"/>
    <property type="match status" value="1"/>
</dbReference>
<sequence length="309" mass="34069">MQVIVLTGISGSGKSVALAALEDLGFFCTDNLPSPLLPELVAHAQGQGLSRIAIAIDSRSGSEVNDLKERIQALRQHAAEVRVIFLTASTPDLFARFSETRRRHPLNSPDVARALGLPDNEERALDECITLERELFAPLAELGIVIDTTGLKPQVLRTWLKDMVRSLGNNVLLTFESFAFKHGVPDDADLVFDVRSLPNPHYDPVLKPLTGLDAPVADFLASHDLVQAMVSDIEQFIAKWLPEFMRDGRNYLTVAIGCTGGQHRSVYVAERLAERFRIDAQVVTRHRQLSMGRIQPSALHTAVRPTPAQ</sequence>
<dbReference type="InterPro" id="IPR027417">
    <property type="entry name" value="P-loop_NTPase"/>
</dbReference>